<protein>
    <submittedName>
        <fullName evidence="2">Uncharacterized protein</fullName>
    </submittedName>
</protein>
<dbReference type="AlphaFoldDB" id="A0A3P7IF06"/>
<sequence>MALIPKATPMVGSVANVHVPRAEQQVISKEDVEKIRRLLGPKFGSRYASLASSIVDKGTETETAKEKKAATQESPGAMVPSREQRLITQADEVQSKV</sequence>
<evidence type="ECO:0000256" key="1">
    <source>
        <dbReference type="SAM" id="MobiDB-lite"/>
    </source>
</evidence>
<feature type="compositionally biased region" description="Basic and acidic residues" evidence="1">
    <location>
        <begin position="57"/>
        <end position="70"/>
    </location>
</feature>
<evidence type="ECO:0000313" key="3">
    <source>
        <dbReference type="Proteomes" id="UP000270094"/>
    </source>
</evidence>
<gene>
    <name evidence="2" type="ORF">SVUK_LOCUS6789</name>
</gene>
<proteinExistence type="predicted"/>
<dbReference type="EMBL" id="UYYB01022114">
    <property type="protein sequence ID" value="VDM71791.1"/>
    <property type="molecule type" value="Genomic_DNA"/>
</dbReference>
<reference evidence="2 3" key="1">
    <citation type="submission" date="2018-11" db="EMBL/GenBank/DDBJ databases">
        <authorList>
            <consortium name="Pathogen Informatics"/>
        </authorList>
    </citation>
    <scope>NUCLEOTIDE SEQUENCE [LARGE SCALE GENOMIC DNA]</scope>
</reference>
<accession>A0A3P7IF06</accession>
<organism evidence="2 3">
    <name type="scientific">Strongylus vulgaris</name>
    <name type="common">Blood worm</name>
    <dbReference type="NCBI Taxonomy" id="40348"/>
    <lineage>
        <taxon>Eukaryota</taxon>
        <taxon>Metazoa</taxon>
        <taxon>Ecdysozoa</taxon>
        <taxon>Nematoda</taxon>
        <taxon>Chromadorea</taxon>
        <taxon>Rhabditida</taxon>
        <taxon>Rhabditina</taxon>
        <taxon>Rhabditomorpha</taxon>
        <taxon>Strongyloidea</taxon>
        <taxon>Strongylidae</taxon>
        <taxon>Strongylus</taxon>
    </lineage>
</organism>
<evidence type="ECO:0000313" key="2">
    <source>
        <dbReference type="EMBL" id="VDM71791.1"/>
    </source>
</evidence>
<name>A0A3P7IF06_STRVU</name>
<dbReference type="Proteomes" id="UP000270094">
    <property type="component" value="Unassembled WGS sequence"/>
</dbReference>
<keyword evidence="3" id="KW-1185">Reference proteome</keyword>
<feature type="region of interest" description="Disordered" evidence="1">
    <location>
        <begin position="57"/>
        <end position="97"/>
    </location>
</feature>